<feature type="domain" description="MADF" evidence="2">
    <location>
        <begin position="14"/>
        <end position="112"/>
    </location>
</feature>
<proteinExistence type="predicted"/>
<feature type="compositionally biased region" description="Polar residues" evidence="1">
    <location>
        <begin position="144"/>
        <end position="159"/>
    </location>
</feature>
<dbReference type="SMART" id="SM00595">
    <property type="entry name" value="MADF"/>
    <property type="match status" value="1"/>
</dbReference>
<keyword evidence="4" id="KW-1185">Reference proteome</keyword>
<evidence type="ECO:0000256" key="1">
    <source>
        <dbReference type="SAM" id="MobiDB-lite"/>
    </source>
</evidence>
<comment type="caution">
    <text evidence="3">The sequence shown here is derived from an EMBL/GenBank/DDBJ whole genome shotgun (WGS) entry which is preliminary data.</text>
</comment>
<reference evidence="3 4" key="1">
    <citation type="submission" date="2023-01" db="EMBL/GenBank/DDBJ databases">
        <authorList>
            <person name="Whitehead M."/>
        </authorList>
    </citation>
    <scope>NUCLEOTIDE SEQUENCE [LARGE SCALE GENOMIC DNA]</scope>
</reference>
<dbReference type="AlphaFoldDB" id="A0AAV0YAA2"/>
<dbReference type="PROSITE" id="PS51029">
    <property type="entry name" value="MADF"/>
    <property type="match status" value="1"/>
</dbReference>
<dbReference type="Pfam" id="PF10545">
    <property type="entry name" value="MADF_DNA_bdg"/>
    <property type="match status" value="1"/>
</dbReference>
<dbReference type="PANTHER" id="PTHR21505:SF8">
    <property type="entry name" value="DPT-YFP REPRESSOR BY OVEREXPRESSION, ISOFORM D-RELATED"/>
    <property type="match status" value="1"/>
</dbReference>
<dbReference type="Proteomes" id="UP001160148">
    <property type="component" value="Unassembled WGS sequence"/>
</dbReference>
<feature type="region of interest" description="Disordered" evidence="1">
    <location>
        <begin position="129"/>
        <end position="159"/>
    </location>
</feature>
<evidence type="ECO:0000259" key="2">
    <source>
        <dbReference type="PROSITE" id="PS51029"/>
    </source>
</evidence>
<gene>
    <name evidence="3" type="ORF">MEUPH1_LOCUS30157</name>
</gene>
<evidence type="ECO:0000313" key="4">
    <source>
        <dbReference type="Proteomes" id="UP001160148"/>
    </source>
</evidence>
<dbReference type="EMBL" id="CARXXK010001583">
    <property type="protein sequence ID" value="CAI6376822.1"/>
    <property type="molecule type" value="Genomic_DNA"/>
</dbReference>
<evidence type="ECO:0000313" key="3">
    <source>
        <dbReference type="EMBL" id="CAI6376822.1"/>
    </source>
</evidence>
<name>A0AAV0YAA2_9HEMI</name>
<accession>A0AAV0YAA2</accession>
<dbReference type="PANTHER" id="PTHR21505">
    <property type="entry name" value="MADF DOMAIN-CONTAINING PROTEIN-RELATED"/>
    <property type="match status" value="1"/>
</dbReference>
<sequence>MSDTRYWSKEFTTTFLEKYHEFPCLWKIKSKEYLNKNLKTSAYDELVELCRQIQPDANRDFVVKKIQGFRGSFRKELKKVMSSKRSGNGHDQVYEPTLWYYNLLLFTIDQETPSASLCNISESFPEVTNLDQNNENDVPELEDGSTNLEKVDDQPSTSKFFPVSQPQKVNTNKKKRTVDEFMMACTQALSKNTEIDEYDAVGINVTNKLKKMDNKQSIYADLLINKILCIGLLGTLTPATDIYEPVGTIRNDEIYLSHLQNTTPDTAMTQINYDSQNLTQHLMHPPPLNYSSMNSISSASPYDYSHPTTSVGDLDSSLNSS</sequence>
<dbReference type="InterPro" id="IPR006578">
    <property type="entry name" value="MADF-dom"/>
</dbReference>
<organism evidence="3 4">
    <name type="scientific">Macrosiphum euphorbiae</name>
    <name type="common">potato aphid</name>
    <dbReference type="NCBI Taxonomy" id="13131"/>
    <lineage>
        <taxon>Eukaryota</taxon>
        <taxon>Metazoa</taxon>
        <taxon>Ecdysozoa</taxon>
        <taxon>Arthropoda</taxon>
        <taxon>Hexapoda</taxon>
        <taxon>Insecta</taxon>
        <taxon>Pterygota</taxon>
        <taxon>Neoptera</taxon>
        <taxon>Paraneoptera</taxon>
        <taxon>Hemiptera</taxon>
        <taxon>Sternorrhyncha</taxon>
        <taxon>Aphidomorpha</taxon>
        <taxon>Aphidoidea</taxon>
        <taxon>Aphididae</taxon>
        <taxon>Macrosiphini</taxon>
        <taxon>Macrosiphum</taxon>
    </lineage>
</organism>
<protein>
    <recommendedName>
        <fullName evidence="2">MADF domain-containing protein</fullName>
    </recommendedName>
</protein>